<accession>A0A316F3E3</accession>
<proteinExistence type="predicted"/>
<dbReference type="EMBL" id="QGGT01000001">
    <property type="protein sequence ID" value="PWK38103.1"/>
    <property type="molecule type" value="Genomic_DNA"/>
</dbReference>
<feature type="signal peptide" evidence="2">
    <location>
        <begin position="1"/>
        <end position="43"/>
    </location>
</feature>
<feature type="chain" id="PRO_5016339924" evidence="2">
    <location>
        <begin position="44"/>
        <end position="193"/>
    </location>
</feature>
<evidence type="ECO:0000256" key="2">
    <source>
        <dbReference type="SAM" id="SignalP"/>
    </source>
</evidence>
<dbReference type="InterPro" id="IPR025512">
    <property type="entry name" value="DUF4399"/>
</dbReference>
<feature type="domain" description="DUF4399" evidence="3">
    <location>
        <begin position="103"/>
        <end position="193"/>
    </location>
</feature>
<sequence length="193" mass="20469">MTKPTDHVSATGRRRARAGALTLTALTLTTAAALVTSTGLAFAQGSAPQAASDKSSHHGRSSKPTQGAAAKTGGPTPAPAGAYLYIGYPNDQQTFPAGKPIKVWFGLRNMGVAPKDVKFPNTGHHHLLIDADLPPLDKEIPNDRNHLHFGAGETETTIELPPGKHTLQLLMGDEKHIPTTPAVYSKKITIYVR</sequence>
<dbReference type="Proteomes" id="UP000245754">
    <property type="component" value="Unassembled WGS sequence"/>
</dbReference>
<organism evidence="4 5">
    <name type="scientific">Cupriavidus plantarum</name>
    <dbReference type="NCBI Taxonomy" id="942865"/>
    <lineage>
        <taxon>Bacteria</taxon>
        <taxon>Pseudomonadati</taxon>
        <taxon>Pseudomonadota</taxon>
        <taxon>Betaproteobacteria</taxon>
        <taxon>Burkholderiales</taxon>
        <taxon>Burkholderiaceae</taxon>
        <taxon>Cupriavidus</taxon>
    </lineage>
</organism>
<comment type="caution">
    <text evidence="4">The sequence shown here is derived from an EMBL/GenBank/DDBJ whole genome shotgun (WGS) entry which is preliminary data.</text>
</comment>
<dbReference type="Pfam" id="PF14347">
    <property type="entry name" value="DUF4399"/>
    <property type="match status" value="1"/>
</dbReference>
<feature type="compositionally biased region" description="Low complexity" evidence="1">
    <location>
        <begin position="63"/>
        <end position="75"/>
    </location>
</feature>
<keyword evidence="5" id="KW-1185">Reference proteome</keyword>
<dbReference type="AlphaFoldDB" id="A0A316F3E3"/>
<name>A0A316F3E3_9BURK</name>
<evidence type="ECO:0000313" key="4">
    <source>
        <dbReference type="EMBL" id="PWK38103.1"/>
    </source>
</evidence>
<evidence type="ECO:0000259" key="3">
    <source>
        <dbReference type="Pfam" id="PF14347"/>
    </source>
</evidence>
<protein>
    <submittedName>
        <fullName evidence="4">Uncharacterized protein DUF4399</fullName>
    </submittedName>
</protein>
<dbReference type="RefSeq" id="WP_373561905.1">
    <property type="nucleotide sequence ID" value="NZ_QGGT01000001.1"/>
</dbReference>
<feature type="region of interest" description="Disordered" evidence="1">
    <location>
        <begin position="48"/>
        <end position="75"/>
    </location>
</feature>
<reference evidence="4 5" key="1">
    <citation type="submission" date="2018-05" db="EMBL/GenBank/DDBJ databases">
        <title>Genomic Encyclopedia of Type Strains, Phase IV (KMG-V): Genome sequencing to study the core and pangenomes of soil and plant-associated prokaryotes.</title>
        <authorList>
            <person name="Whitman W."/>
        </authorList>
    </citation>
    <scope>NUCLEOTIDE SEQUENCE [LARGE SCALE GENOMIC DNA]</scope>
    <source>
        <strain evidence="4 5">SLV-132</strain>
    </source>
</reference>
<gene>
    <name evidence="4" type="ORF">C7419_1011993</name>
</gene>
<keyword evidence="2" id="KW-0732">Signal</keyword>
<evidence type="ECO:0000313" key="5">
    <source>
        <dbReference type="Proteomes" id="UP000245754"/>
    </source>
</evidence>
<evidence type="ECO:0000256" key="1">
    <source>
        <dbReference type="SAM" id="MobiDB-lite"/>
    </source>
</evidence>